<keyword evidence="8" id="KW-0862">Zinc</keyword>
<evidence type="ECO:0000256" key="6">
    <source>
        <dbReference type="ARBA" id="ARBA00022723"/>
    </source>
</evidence>
<evidence type="ECO:0000259" key="13">
    <source>
        <dbReference type="Pfam" id="PF01435"/>
    </source>
</evidence>
<evidence type="ECO:0000256" key="10">
    <source>
        <dbReference type="ARBA" id="ARBA00023049"/>
    </source>
</evidence>
<evidence type="ECO:0000256" key="7">
    <source>
        <dbReference type="ARBA" id="ARBA00022801"/>
    </source>
</evidence>
<keyword evidence="10" id="KW-0482">Metalloprotease</keyword>
<evidence type="ECO:0008006" key="17">
    <source>
        <dbReference type="Google" id="ProtNLM"/>
    </source>
</evidence>
<feature type="transmembrane region" description="Helical" evidence="12">
    <location>
        <begin position="183"/>
        <end position="201"/>
    </location>
</feature>
<keyword evidence="5 12" id="KW-0812">Transmembrane</keyword>
<dbReference type="InterPro" id="IPR001915">
    <property type="entry name" value="Peptidase_M48"/>
</dbReference>
<protein>
    <recommendedName>
        <fullName evidence="17">Peptidase M48 domain-containing protein</fullName>
    </recommendedName>
</protein>
<keyword evidence="11 12" id="KW-0472">Membrane</keyword>
<feature type="transmembrane region" description="Helical" evidence="12">
    <location>
        <begin position="149"/>
        <end position="171"/>
    </location>
</feature>
<keyword evidence="3" id="KW-1003">Cell membrane</keyword>
<evidence type="ECO:0000256" key="12">
    <source>
        <dbReference type="SAM" id="Phobius"/>
    </source>
</evidence>
<keyword evidence="6" id="KW-0479">Metal-binding</keyword>
<feature type="transmembrane region" description="Helical" evidence="12">
    <location>
        <begin position="653"/>
        <end position="676"/>
    </location>
</feature>
<dbReference type="Pfam" id="PF13453">
    <property type="entry name" value="Zn_ribbon_TFIIB"/>
    <property type="match status" value="1"/>
</dbReference>
<evidence type="ECO:0000256" key="4">
    <source>
        <dbReference type="ARBA" id="ARBA00022670"/>
    </source>
</evidence>
<evidence type="ECO:0000259" key="14">
    <source>
        <dbReference type="Pfam" id="PF13453"/>
    </source>
</evidence>
<proteinExistence type="predicted"/>
<evidence type="ECO:0000256" key="3">
    <source>
        <dbReference type="ARBA" id="ARBA00022475"/>
    </source>
</evidence>
<feature type="transmembrane region" description="Helical" evidence="12">
    <location>
        <begin position="294"/>
        <end position="311"/>
    </location>
</feature>
<evidence type="ECO:0000256" key="2">
    <source>
        <dbReference type="ARBA" id="ARBA00004651"/>
    </source>
</evidence>
<dbReference type="PANTHER" id="PTHR43221">
    <property type="entry name" value="PROTEASE HTPX"/>
    <property type="match status" value="1"/>
</dbReference>
<dbReference type="GO" id="GO:0006508">
    <property type="term" value="P:proteolysis"/>
    <property type="evidence" value="ECO:0007669"/>
    <property type="project" value="UniProtKB-KW"/>
</dbReference>
<evidence type="ECO:0000313" key="15">
    <source>
        <dbReference type="EMBL" id="PLX17638.1"/>
    </source>
</evidence>
<evidence type="ECO:0000256" key="9">
    <source>
        <dbReference type="ARBA" id="ARBA00022989"/>
    </source>
</evidence>
<dbReference type="InterPro" id="IPR050083">
    <property type="entry name" value="HtpX_protease"/>
</dbReference>
<dbReference type="Gene3D" id="3.30.2010.10">
    <property type="entry name" value="Metalloproteases ('zincins'), catalytic domain"/>
    <property type="match status" value="1"/>
</dbReference>
<dbReference type="Pfam" id="PF01435">
    <property type="entry name" value="Peptidase_M48"/>
    <property type="match status" value="1"/>
</dbReference>
<feature type="transmembrane region" description="Helical" evidence="12">
    <location>
        <begin position="331"/>
        <end position="349"/>
    </location>
</feature>
<evidence type="ECO:0000256" key="5">
    <source>
        <dbReference type="ARBA" id="ARBA00022692"/>
    </source>
</evidence>
<comment type="cofactor">
    <cofactor evidence="1">
        <name>Zn(2+)</name>
        <dbReference type="ChEBI" id="CHEBI:29105"/>
    </cofactor>
</comment>
<dbReference type="PANTHER" id="PTHR43221:SF1">
    <property type="entry name" value="PROTEASE HTPX"/>
    <property type="match status" value="1"/>
</dbReference>
<feature type="domain" description="Peptidase M48" evidence="13">
    <location>
        <begin position="241"/>
        <end position="466"/>
    </location>
</feature>
<evidence type="ECO:0000256" key="1">
    <source>
        <dbReference type="ARBA" id="ARBA00001947"/>
    </source>
</evidence>
<dbReference type="Proteomes" id="UP000234857">
    <property type="component" value="Unassembled WGS sequence"/>
</dbReference>
<evidence type="ECO:0000256" key="8">
    <source>
        <dbReference type="ARBA" id="ARBA00022833"/>
    </source>
</evidence>
<keyword evidence="4" id="KW-0645">Protease</keyword>
<dbReference type="GO" id="GO:0004222">
    <property type="term" value="F:metalloendopeptidase activity"/>
    <property type="evidence" value="ECO:0007669"/>
    <property type="project" value="InterPro"/>
</dbReference>
<dbReference type="EMBL" id="PKTG01000083">
    <property type="protein sequence ID" value="PLX17638.1"/>
    <property type="molecule type" value="Genomic_DNA"/>
</dbReference>
<dbReference type="GO" id="GO:0005886">
    <property type="term" value="C:plasma membrane"/>
    <property type="evidence" value="ECO:0007669"/>
    <property type="project" value="UniProtKB-SubCell"/>
</dbReference>
<reference evidence="15 16" key="1">
    <citation type="submission" date="2017-11" db="EMBL/GenBank/DDBJ databases">
        <title>Genome-resolved metagenomics identifies genetic mobility, metabolic interactions, and unexpected diversity in perchlorate-reducing communities.</title>
        <authorList>
            <person name="Barnum T.P."/>
            <person name="Figueroa I.A."/>
            <person name="Carlstrom C.I."/>
            <person name="Lucas L.N."/>
            <person name="Engelbrektson A.L."/>
            <person name="Coates J.D."/>
        </authorList>
    </citation>
    <scope>NUCLEOTIDE SEQUENCE [LARGE SCALE GENOMIC DNA]</scope>
    <source>
        <strain evidence="15">BM706</strain>
    </source>
</reference>
<organism evidence="15 16">
    <name type="scientific">Muiribacterium halophilum</name>
    <dbReference type="NCBI Taxonomy" id="2053465"/>
    <lineage>
        <taxon>Bacteria</taxon>
        <taxon>Candidatus Muiribacteriota</taxon>
        <taxon>Candidatus Muiribacteriia</taxon>
        <taxon>Candidatus Muiribacteriales</taxon>
        <taxon>Candidatus Muiribacteriaceae</taxon>
        <taxon>Candidatus Muiribacterium</taxon>
    </lineage>
</organism>
<dbReference type="AlphaFoldDB" id="A0A2N5ZG03"/>
<name>A0A2N5ZG03_MUIH1</name>
<sequence length="677" mass="75839">MRCTGCGSEKITEVMTKNGVLIDYCEDCKGIWLDKNEIFMFTKSATYLKYHLDKAIKDPRPTERKNPKTGGDLVELSLFGGKLLIDYDPETEGIWLDEGELEALPGYSGGSVNITIDQGTMPEKKDINTISDIKKGRSYRPKLVPLPNLAFTSATTIIGLWGIIGLLFIFLVNMGYMTEGQGLLIYIGFSVLQFILGPFFMDIIQKYLYNVNWVTLDELPAHLREFVIKVSGANSIKTPRFGLIPDGAPNAFTYGHTPNNARIILTEGIIALLEPEEIEGVVAHEIGHAVHWDMLLMTIAQTVPMIAYYLYKTASKMRSRRSKKGDPAAAVAIVSYIVYIISEYVVLWFSRIREYHADRFAGEYQAPKALASALVKIGYGLAGRKSGKKSRDSKLESVKAMGIFDAASARNLAITTTVPSESMGKEVDKGALKGAMRWDLWNPWATYYELHSTHPLIAKRLIALSNQSMHQGKEPYVVFNDRKPESYWDEFFVDLFIEWMPAAVMLMTMTSFTLSDFKASVGGIGLMLFGIASLVKVYFSYPSDLFPELRISSLLKKVKVSHVRGVPVTVKGKIIGKGSPGLIWSEDFILQDETGIIFLDYRQPLRIIDFLFGLLRANDYSGREVVLEGWYRRAPVPYIELKSITTSMRSSTCYVYMFKVIFGIILFVAGLGVLVFA</sequence>
<evidence type="ECO:0000256" key="11">
    <source>
        <dbReference type="ARBA" id="ARBA00023136"/>
    </source>
</evidence>
<gene>
    <name evidence="15" type="ORF">C0601_06310</name>
</gene>
<comment type="subcellular location">
    <subcellularLocation>
        <location evidence="2">Cell membrane</location>
        <topology evidence="2">Multi-pass membrane protein</topology>
    </subcellularLocation>
</comment>
<dbReference type="GO" id="GO:0046872">
    <property type="term" value="F:metal ion binding"/>
    <property type="evidence" value="ECO:0007669"/>
    <property type="project" value="UniProtKB-KW"/>
</dbReference>
<evidence type="ECO:0000313" key="16">
    <source>
        <dbReference type="Proteomes" id="UP000234857"/>
    </source>
</evidence>
<dbReference type="InterPro" id="IPR027392">
    <property type="entry name" value="TF_Znf"/>
</dbReference>
<feature type="transmembrane region" description="Helical" evidence="12">
    <location>
        <begin position="520"/>
        <end position="541"/>
    </location>
</feature>
<keyword evidence="9 12" id="KW-1133">Transmembrane helix</keyword>
<feature type="domain" description="Transcription factor zinc-finger" evidence="14">
    <location>
        <begin position="2"/>
        <end position="37"/>
    </location>
</feature>
<keyword evidence="7" id="KW-0378">Hydrolase</keyword>
<comment type="caution">
    <text evidence="15">The sequence shown here is derived from an EMBL/GenBank/DDBJ whole genome shotgun (WGS) entry which is preliminary data.</text>
</comment>
<accession>A0A2N5ZG03</accession>